<dbReference type="SUPFAM" id="SSF55785">
    <property type="entry name" value="PYP-like sensor domain (PAS domain)"/>
    <property type="match status" value="1"/>
</dbReference>
<dbReference type="InterPro" id="IPR036097">
    <property type="entry name" value="HisK_dim/P_sf"/>
</dbReference>
<comment type="catalytic activity">
    <reaction evidence="1">
        <text>ATP + protein L-histidine = ADP + protein N-phospho-L-histidine.</text>
        <dbReference type="EC" id="2.7.13.3"/>
    </reaction>
</comment>
<dbReference type="EC" id="2.7.13.3" evidence="2"/>
<dbReference type="SUPFAM" id="SSF47384">
    <property type="entry name" value="Homodimeric domain of signal transducing histidine kinase"/>
    <property type="match status" value="1"/>
</dbReference>
<dbReference type="Gene3D" id="3.40.50.2300">
    <property type="match status" value="1"/>
</dbReference>
<organism evidence="6 7">
    <name type="scientific">Algoriphagus oliviformis</name>
    <dbReference type="NCBI Taxonomy" id="2811231"/>
    <lineage>
        <taxon>Bacteria</taxon>
        <taxon>Pseudomonadati</taxon>
        <taxon>Bacteroidota</taxon>
        <taxon>Cytophagia</taxon>
        <taxon>Cytophagales</taxon>
        <taxon>Cyclobacteriaceae</taxon>
        <taxon>Algoriphagus</taxon>
    </lineage>
</organism>
<evidence type="ECO:0000256" key="1">
    <source>
        <dbReference type="ARBA" id="ARBA00000085"/>
    </source>
</evidence>
<dbReference type="PROSITE" id="PS50112">
    <property type="entry name" value="PAS"/>
    <property type="match status" value="1"/>
</dbReference>
<keyword evidence="7" id="KW-1185">Reference proteome</keyword>
<evidence type="ECO:0000256" key="3">
    <source>
        <dbReference type="PROSITE-ProRule" id="PRU00169"/>
    </source>
</evidence>
<dbReference type="CDD" id="cd00130">
    <property type="entry name" value="PAS"/>
    <property type="match status" value="1"/>
</dbReference>
<evidence type="ECO:0000256" key="2">
    <source>
        <dbReference type="ARBA" id="ARBA00012438"/>
    </source>
</evidence>
<keyword evidence="3" id="KW-0597">Phosphoprotein</keyword>
<name>A0ABS3C6J3_9BACT</name>
<dbReference type="Pfam" id="PF00072">
    <property type="entry name" value="Response_reg"/>
    <property type="match status" value="1"/>
</dbReference>
<feature type="modified residue" description="4-aspartylphosphate" evidence="3">
    <location>
        <position position="62"/>
    </location>
</feature>
<feature type="domain" description="Response regulatory" evidence="4">
    <location>
        <begin position="9"/>
        <end position="127"/>
    </location>
</feature>
<dbReference type="Proteomes" id="UP000664317">
    <property type="component" value="Unassembled WGS sequence"/>
</dbReference>
<dbReference type="Gene3D" id="1.10.287.130">
    <property type="match status" value="1"/>
</dbReference>
<dbReference type="InterPro" id="IPR000014">
    <property type="entry name" value="PAS"/>
</dbReference>
<evidence type="ECO:0000313" key="6">
    <source>
        <dbReference type="EMBL" id="MBN7812597.1"/>
    </source>
</evidence>
<evidence type="ECO:0000259" key="5">
    <source>
        <dbReference type="PROSITE" id="PS50112"/>
    </source>
</evidence>
<dbReference type="SUPFAM" id="SSF52172">
    <property type="entry name" value="CheY-like"/>
    <property type="match status" value="1"/>
</dbReference>
<dbReference type="CDD" id="cd00156">
    <property type="entry name" value="REC"/>
    <property type="match status" value="1"/>
</dbReference>
<dbReference type="Gene3D" id="3.30.450.20">
    <property type="entry name" value="PAS domain"/>
    <property type="match status" value="1"/>
</dbReference>
<gene>
    <name evidence="6" type="ORF">J0A68_16705</name>
</gene>
<dbReference type="EMBL" id="JAFKCT010000008">
    <property type="protein sequence ID" value="MBN7812597.1"/>
    <property type="molecule type" value="Genomic_DNA"/>
</dbReference>
<feature type="domain" description="PAS" evidence="5">
    <location>
        <begin position="140"/>
        <end position="211"/>
    </location>
</feature>
<dbReference type="InterPro" id="IPR011006">
    <property type="entry name" value="CheY-like_superfamily"/>
</dbReference>
<dbReference type="SMART" id="SM00448">
    <property type="entry name" value="REC"/>
    <property type="match status" value="1"/>
</dbReference>
<dbReference type="CDD" id="cd00082">
    <property type="entry name" value="HisKA"/>
    <property type="match status" value="1"/>
</dbReference>
<evidence type="ECO:0000259" key="4">
    <source>
        <dbReference type="PROSITE" id="PS50110"/>
    </source>
</evidence>
<dbReference type="Pfam" id="PF13426">
    <property type="entry name" value="PAS_9"/>
    <property type="match status" value="1"/>
</dbReference>
<accession>A0ABS3C6J3</accession>
<protein>
    <recommendedName>
        <fullName evidence="2">histidine kinase</fullName>
        <ecNumber evidence="2">2.7.13.3</ecNumber>
    </recommendedName>
</protein>
<dbReference type="PROSITE" id="PS50110">
    <property type="entry name" value="RESPONSE_REGULATORY"/>
    <property type="match status" value="1"/>
</dbReference>
<sequence length="342" mass="39317">MRKDNKPYHILIIEDNVGDYILIEEYLAENFLEPNLSRTETFLDAKALLLAPSAKFDIIFLDLSLPDLSGEQLIVEILELAADTPVVALTGFSDLDFSIKSLSLGISDYLLKDELTPTILHKTIIYSIQRKKFTDQIQRSEKRYSDLFQLSPLPMWVFDLETLAFLSINKAAINHYGYSEEEFLSMGLMDIRPPEEIPEMQKELESMRSGHYTNPKRIFRHRKKSGEPITVEITVSRLVFNDRETMLVLVNDVTDRNRHMETIEKQNQTLMEIAWIQSHVVRAPLARLLGLVNLLEAEAPGQSAEVQELLGLIKDSAWELDGIVRDISKKSEKIERLDKDER</sequence>
<comment type="caution">
    <text evidence="6">The sequence shown here is derived from an EMBL/GenBank/DDBJ whole genome shotgun (WGS) entry which is preliminary data.</text>
</comment>
<proteinExistence type="predicted"/>
<dbReference type="InterPro" id="IPR003661">
    <property type="entry name" value="HisK_dim/P_dom"/>
</dbReference>
<dbReference type="NCBIfam" id="TIGR00229">
    <property type="entry name" value="sensory_box"/>
    <property type="match status" value="1"/>
</dbReference>
<reference evidence="6 7" key="1">
    <citation type="submission" date="2021-03" db="EMBL/GenBank/DDBJ databases">
        <title>novel species isolated from a fishpond in China.</title>
        <authorList>
            <person name="Lu H."/>
            <person name="Cai Z."/>
        </authorList>
    </citation>
    <scope>NUCLEOTIDE SEQUENCE [LARGE SCALE GENOMIC DNA]</scope>
    <source>
        <strain evidence="6 7">H41</strain>
    </source>
</reference>
<dbReference type="InterPro" id="IPR035965">
    <property type="entry name" value="PAS-like_dom_sf"/>
</dbReference>
<dbReference type="SMART" id="SM00091">
    <property type="entry name" value="PAS"/>
    <property type="match status" value="1"/>
</dbReference>
<dbReference type="RefSeq" id="WP_206579379.1">
    <property type="nucleotide sequence ID" value="NZ_JAFKCT010000008.1"/>
</dbReference>
<evidence type="ECO:0000313" key="7">
    <source>
        <dbReference type="Proteomes" id="UP000664317"/>
    </source>
</evidence>
<dbReference type="InterPro" id="IPR001789">
    <property type="entry name" value="Sig_transdc_resp-reg_receiver"/>
</dbReference>